<sequence>MTKKLQKNNCLLLIKGEIDMSSTRYIIVTLLKVLVVIALVIILFVAGTMIGYGVIGGGNPKDVFKEEIWTHISDFFK</sequence>
<evidence type="ECO:0000256" key="1">
    <source>
        <dbReference type="SAM" id="Phobius"/>
    </source>
</evidence>
<protein>
    <recommendedName>
        <fullName evidence="4">DNA-directed RNA polymerase subunit beta</fullName>
    </recommendedName>
</protein>
<keyword evidence="3" id="KW-1185">Reference proteome</keyword>
<dbReference type="PATRIC" id="fig|1158612.3.peg.2841"/>
<dbReference type="Proteomes" id="UP000013840">
    <property type="component" value="Unassembled WGS sequence"/>
</dbReference>
<dbReference type="InterPro" id="IPR024596">
    <property type="entry name" value="RNApol_su_b/EpuA"/>
</dbReference>
<proteinExistence type="predicted"/>
<evidence type="ECO:0000313" key="3">
    <source>
        <dbReference type="Proteomes" id="UP000013840"/>
    </source>
</evidence>
<accession>R3W735</accession>
<comment type="caution">
    <text evidence="2">The sequence shown here is derived from an EMBL/GenBank/DDBJ whole genome shotgun (WGS) entry which is preliminary data.</text>
</comment>
<dbReference type="AlphaFoldDB" id="R3W735"/>
<evidence type="ECO:0000313" key="2">
    <source>
        <dbReference type="EMBL" id="EOL43546.1"/>
    </source>
</evidence>
<feature type="transmembrane region" description="Helical" evidence="1">
    <location>
        <begin position="25"/>
        <end position="55"/>
    </location>
</feature>
<gene>
    <name evidence="2" type="ORF">UC7_02876</name>
</gene>
<dbReference type="Pfam" id="PF11772">
    <property type="entry name" value="EpuA"/>
    <property type="match status" value="1"/>
</dbReference>
<keyword evidence="1" id="KW-0472">Membrane</keyword>
<dbReference type="EMBL" id="AJAU01000022">
    <property type="protein sequence ID" value="EOL43546.1"/>
    <property type="molecule type" value="Genomic_DNA"/>
</dbReference>
<reference evidence="2 3" key="1">
    <citation type="submission" date="2013-02" db="EMBL/GenBank/DDBJ databases">
        <title>The Genome Sequence of Enterococcus caccae BAA-1240.</title>
        <authorList>
            <consortium name="The Broad Institute Genome Sequencing Platform"/>
            <consortium name="The Broad Institute Genome Sequencing Center for Infectious Disease"/>
            <person name="Earl A.M."/>
            <person name="Gilmore M.S."/>
            <person name="Lebreton F."/>
            <person name="Walker B."/>
            <person name="Young S.K."/>
            <person name="Zeng Q."/>
            <person name="Gargeya S."/>
            <person name="Fitzgerald M."/>
            <person name="Haas B."/>
            <person name="Abouelleil A."/>
            <person name="Alvarado L."/>
            <person name="Arachchi H.M."/>
            <person name="Berlin A.M."/>
            <person name="Chapman S.B."/>
            <person name="Dewar J."/>
            <person name="Goldberg J."/>
            <person name="Griggs A."/>
            <person name="Gujja S."/>
            <person name="Hansen M."/>
            <person name="Howarth C."/>
            <person name="Imamovic A."/>
            <person name="Larimer J."/>
            <person name="McCowan C."/>
            <person name="Murphy C."/>
            <person name="Neiman D."/>
            <person name="Pearson M."/>
            <person name="Priest M."/>
            <person name="Roberts A."/>
            <person name="Saif S."/>
            <person name="Shea T."/>
            <person name="Sisk P."/>
            <person name="Sykes S."/>
            <person name="Wortman J."/>
            <person name="Nusbaum C."/>
            <person name="Birren B."/>
        </authorList>
    </citation>
    <scope>NUCLEOTIDE SEQUENCE [LARGE SCALE GENOMIC DNA]</scope>
    <source>
        <strain evidence="2 3">ATCC BAA-1240</strain>
    </source>
</reference>
<keyword evidence="1" id="KW-1133">Transmembrane helix</keyword>
<dbReference type="STRING" id="317735.RU98_GL000048"/>
<keyword evidence="1" id="KW-0812">Transmembrane</keyword>
<organism evidence="2 3">
    <name type="scientific">Enterococcus caccae ATCC BAA-1240</name>
    <dbReference type="NCBI Taxonomy" id="1158612"/>
    <lineage>
        <taxon>Bacteria</taxon>
        <taxon>Bacillati</taxon>
        <taxon>Bacillota</taxon>
        <taxon>Bacilli</taxon>
        <taxon>Lactobacillales</taxon>
        <taxon>Enterococcaceae</taxon>
        <taxon>Enterococcus</taxon>
    </lineage>
</organism>
<name>R3W735_9ENTE</name>
<dbReference type="eggNOG" id="ENOG5033DQZ">
    <property type="taxonomic scope" value="Bacteria"/>
</dbReference>
<evidence type="ECO:0008006" key="4">
    <source>
        <dbReference type="Google" id="ProtNLM"/>
    </source>
</evidence>